<reference evidence="1" key="1">
    <citation type="submission" date="2020-12" db="EMBL/GenBank/DDBJ databases">
        <title>Metabolic potential, ecology and presence of endohyphal bacteria is reflected in genomic diversity of Mucoromycotina.</title>
        <authorList>
            <person name="Muszewska A."/>
            <person name="Okrasinska A."/>
            <person name="Steczkiewicz K."/>
            <person name="Drgas O."/>
            <person name="Orlowska M."/>
            <person name="Perlinska-Lenart U."/>
            <person name="Aleksandrzak-Piekarczyk T."/>
            <person name="Szatraj K."/>
            <person name="Zielenkiewicz U."/>
            <person name="Pilsyk S."/>
            <person name="Malc E."/>
            <person name="Mieczkowski P."/>
            <person name="Kruszewska J.S."/>
            <person name="Biernat P."/>
            <person name="Pawlowska J."/>
        </authorList>
    </citation>
    <scope>NUCLEOTIDE SEQUENCE</scope>
    <source>
        <strain evidence="1">CBS 226.32</strain>
    </source>
</reference>
<dbReference type="OrthoDB" id="1856981at2759"/>
<protein>
    <submittedName>
        <fullName evidence="1">Uncharacterized protein</fullName>
    </submittedName>
</protein>
<evidence type="ECO:0000313" key="2">
    <source>
        <dbReference type="Proteomes" id="UP000650833"/>
    </source>
</evidence>
<gene>
    <name evidence="1" type="ORF">INT46_010099</name>
</gene>
<organism evidence="1 2">
    <name type="scientific">Mucor plumbeus</name>
    <dbReference type="NCBI Taxonomy" id="97098"/>
    <lineage>
        <taxon>Eukaryota</taxon>
        <taxon>Fungi</taxon>
        <taxon>Fungi incertae sedis</taxon>
        <taxon>Mucoromycota</taxon>
        <taxon>Mucoromycotina</taxon>
        <taxon>Mucoromycetes</taxon>
        <taxon>Mucorales</taxon>
        <taxon>Mucorineae</taxon>
        <taxon>Mucoraceae</taxon>
        <taxon>Mucor</taxon>
    </lineage>
</organism>
<proteinExistence type="predicted"/>
<dbReference type="AlphaFoldDB" id="A0A8H7QZF8"/>
<dbReference type="Pfam" id="PF06258">
    <property type="entry name" value="Mito_fiss_Elm1"/>
    <property type="match status" value="1"/>
</dbReference>
<sequence length="396" mass="44915">MFKQNSQYYSTHVTAPKVWVVTDGGIESSLQAVALGKQLSGSNQFKIKTVVASKKLQMFPAIIQKYLIDWSASKHKGALNKLPWYLTAKDESFDEAKPDYVIASGQDAVPACLYLTKSDQTRKCFSVYVGYPNIPFINFDQVVLPKYEANAKMAALGPLARQKNGIITPAPLLDTSTTLYKQMDQMIPTSFNQGFATVIVGGHSPNCRWYSEDAVNLADNIKRMIKHLNDKVVVVYTDRTPQLVKDKMNKRIAEFDSTNASVFAWDSTLETSTTKKLASYENIIQHSQRIVLTADMDYACAHAISKGKPVYVTFGGQCRSYLSHFYRWIYDAHLARKLRLERHNHKSTVYDTYSYLGNHATWGNASKVFQMKYTMSFVKNEIEEIRAEKITGKRRK</sequence>
<comment type="caution">
    <text evidence="1">The sequence shown here is derived from an EMBL/GenBank/DDBJ whole genome shotgun (WGS) entry which is preliminary data.</text>
</comment>
<dbReference type="Proteomes" id="UP000650833">
    <property type="component" value="Unassembled WGS sequence"/>
</dbReference>
<keyword evidence="2" id="KW-1185">Reference proteome</keyword>
<dbReference type="InterPro" id="IPR009367">
    <property type="entry name" value="Elm1-like"/>
</dbReference>
<accession>A0A8H7QZF8</accession>
<evidence type="ECO:0000313" key="1">
    <source>
        <dbReference type="EMBL" id="KAG2201483.1"/>
    </source>
</evidence>
<name>A0A8H7QZF8_9FUNG</name>
<dbReference type="EMBL" id="JAEPRC010000284">
    <property type="protein sequence ID" value="KAG2201483.1"/>
    <property type="molecule type" value="Genomic_DNA"/>
</dbReference>